<dbReference type="InterPro" id="IPR027417">
    <property type="entry name" value="P-loop_NTPase"/>
</dbReference>
<evidence type="ECO:0000313" key="7">
    <source>
        <dbReference type="EMBL" id="MEA5444826.1"/>
    </source>
</evidence>
<keyword evidence="5 7" id="KW-0418">Kinase</keyword>
<dbReference type="Gene3D" id="3.40.50.300">
    <property type="entry name" value="P-loop containing nucleotide triphosphate hydrolases"/>
    <property type="match status" value="1"/>
</dbReference>
<sequence>MATNGQKQPPLWIALTGGAGSGKSAVADHLRSLGVTVVDTDQLAREVVAPGEAGLAAVVAAFGDQLLTADGELDRRRLREQILADDNTRHRLESILHPLIMERLTRQLAQAEGPYAVAEIPLLVESGQQEHFDRVITVEAPMAERIQRLMQRDQVDESAARRLIAAQADESARRAIADQVIENDQDLAALKERVEALHQELLSSRL</sequence>
<evidence type="ECO:0000313" key="8">
    <source>
        <dbReference type="Proteomes" id="UP001302316"/>
    </source>
</evidence>
<organism evidence="7 8">
    <name type="scientific">Natronospira elongata</name>
    <dbReference type="NCBI Taxonomy" id="3110268"/>
    <lineage>
        <taxon>Bacteria</taxon>
        <taxon>Pseudomonadati</taxon>
        <taxon>Pseudomonadota</taxon>
        <taxon>Gammaproteobacteria</taxon>
        <taxon>Natronospirales</taxon>
        <taxon>Natronospiraceae</taxon>
        <taxon>Natronospira</taxon>
    </lineage>
</organism>
<comment type="subcellular location">
    <subcellularLocation>
        <location evidence="5">Cytoplasm</location>
    </subcellularLocation>
</comment>
<dbReference type="GO" id="GO:0015937">
    <property type="term" value="P:coenzyme A biosynthetic process"/>
    <property type="evidence" value="ECO:0007669"/>
    <property type="project" value="UniProtKB-UniRule"/>
</dbReference>
<comment type="pathway">
    <text evidence="5">Cofactor biosynthesis; coenzyme A biosynthesis; CoA from (R)-pantothenate: step 5/5.</text>
</comment>
<feature type="binding site" evidence="5">
    <location>
        <begin position="20"/>
        <end position="25"/>
    </location>
    <ligand>
        <name>ATP</name>
        <dbReference type="ChEBI" id="CHEBI:30616"/>
    </ligand>
</feature>
<comment type="function">
    <text evidence="5">Catalyzes the phosphorylation of the 3'-hydroxyl group of dephosphocoenzyme A to form coenzyme A.</text>
</comment>
<keyword evidence="5 7" id="KW-0808">Transferase</keyword>
<comment type="caution">
    <text evidence="7">The sequence shown here is derived from an EMBL/GenBank/DDBJ whole genome shotgun (WGS) entry which is preliminary data.</text>
</comment>
<comment type="similarity">
    <text evidence="1 5">Belongs to the CoaE family.</text>
</comment>
<dbReference type="InterPro" id="IPR001977">
    <property type="entry name" value="Depp_CoAkinase"/>
</dbReference>
<name>A0AAP6JD81_9GAMM</name>
<keyword evidence="2 5" id="KW-0547">Nucleotide-binding</keyword>
<dbReference type="SUPFAM" id="SSF52540">
    <property type="entry name" value="P-loop containing nucleoside triphosphate hydrolases"/>
    <property type="match status" value="1"/>
</dbReference>
<comment type="catalytic activity">
    <reaction evidence="5">
        <text>3'-dephospho-CoA + ATP = ADP + CoA + H(+)</text>
        <dbReference type="Rhea" id="RHEA:18245"/>
        <dbReference type="ChEBI" id="CHEBI:15378"/>
        <dbReference type="ChEBI" id="CHEBI:30616"/>
        <dbReference type="ChEBI" id="CHEBI:57287"/>
        <dbReference type="ChEBI" id="CHEBI:57328"/>
        <dbReference type="ChEBI" id="CHEBI:456216"/>
        <dbReference type="EC" id="2.7.1.24"/>
    </reaction>
</comment>
<proteinExistence type="inferred from homology"/>
<dbReference type="GO" id="GO:0004140">
    <property type="term" value="F:dephospho-CoA kinase activity"/>
    <property type="evidence" value="ECO:0007669"/>
    <property type="project" value="UniProtKB-UniRule"/>
</dbReference>
<accession>A0AAP6JD81</accession>
<evidence type="ECO:0000256" key="5">
    <source>
        <dbReference type="HAMAP-Rule" id="MF_00376"/>
    </source>
</evidence>
<dbReference type="AlphaFoldDB" id="A0AAP6JD81"/>
<evidence type="ECO:0000256" key="1">
    <source>
        <dbReference type="ARBA" id="ARBA00009018"/>
    </source>
</evidence>
<dbReference type="HAMAP" id="MF_00376">
    <property type="entry name" value="Dephospho_CoA_kinase"/>
    <property type="match status" value="1"/>
</dbReference>
<keyword evidence="5" id="KW-0963">Cytoplasm</keyword>
<evidence type="ECO:0000256" key="3">
    <source>
        <dbReference type="ARBA" id="ARBA00022840"/>
    </source>
</evidence>
<evidence type="ECO:0000256" key="2">
    <source>
        <dbReference type="ARBA" id="ARBA00022741"/>
    </source>
</evidence>
<dbReference type="PROSITE" id="PS51219">
    <property type="entry name" value="DPCK"/>
    <property type="match status" value="1"/>
</dbReference>
<dbReference type="PANTHER" id="PTHR10695:SF46">
    <property type="entry name" value="BIFUNCTIONAL COENZYME A SYNTHASE-RELATED"/>
    <property type="match status" value="1"/>
</dbReference>
<keyword evidence="4 5" id="KW-0173">Coenzyme A biosynthesis</keyword>
<evidence type="ECO:0000256" key="4">
    <source>
        <dbReference type="ARBA" id="ARBA00022993"/>
    </source>
</evidence>
<dbReference type="NCBIfam" id="TIGR00152">
    <property type="entry name" value="dephospho-CoA kinase"/>
    <property type="match status" value="1"/>
</dbReference>
<dbReference type="GO" id="GO:0005737">
    <property type="term" value="C:cytoplasm"/>
    <property type="evidence" value="ECO:0007669"/>
    <property type="project" value="UniProtKB-SubCell"/>
</dbReference>
<evidence type="ECO:0000256" key="6">
    <source>
        <dbReference type="NCBIfam" id="TIGR00152"/>
    </source>
</evidence>
<keyword evidence="3 5" id="KW-0067">ATP-binding</keyword>
<dbReference type="CDD" id="cd02022">
    <property type="entry name" value="DPCK"/>
    <property type="match status" value="1"/>
</dbReference>
<dbReference type="Pfam" id="PF01121">
    <property type="entry name" value="CoaE"/>
    <property type="match status" value="1"/>
</dbReference>
<dbReference type="RefSeq" id="WP_346050431.1">
    <property type="nucleotide sequence ID" value="NZ_JAYGII010000004.1"/>
</dbReference>
<keyword evidence="8" id="KW-1185">Reference proteome</keyword>
<dbReference type="PANTHER" id="PTHR10695">
    <property type="entry name" value="DEPHOSPHO-COA KINASE-RELATED"/>
    <property type="match status" value="1"/>
</dbReference>
<dbReference type="EMBL" id="JAYGII010000004">
    <property type="protein sequence ID" value="MEA5444826.1"/>
    <property type="molecule type" value="Genomic_DNA"/>
</dbReference>
<gene>
    <name evidence="5 7" type="primary">coaE</name>
    <name evidence="7" type="ORF">VCB98_03225</name>
</gene>
<dbReference type="Proteomes" id="UP001302316">
    <property type="component" value="Unassembled WGS sequence"/>
</dbReference>
<dbReference type="GO" id="GO:0005524">
    <property type="term" value="F:ATP binding"/>
    <property type="evidence" value="ECO:0007669"/>
    <property type="project" value="UniProtKB-UniRule"/>
</dbReference>
<reference evidence="7 8" key="1">
    <citation type="submission" date="2023-12" db="EMBL/GenBank/DDBJ databases">
        <title>Whole-genome sequencing of halo(alkali)philic microorganisms from hypersaline lakes.</title>
        <authorList>
            <person name="Sorokin D.Y."/>
            <person name="Merkel A.Y."/>
            <person name="Messina E."/>
            <person name="Yakimov M."/>
        </authorList>
    </citation>
    <scope>NUCLEOTIDE SEQUENCE [LARGE SCALE GENOMIC DNA]</scope>
    <source>
        <strain evidence="7 8">AB-CW1</strain>
    </source>
</reference>
<dbReference type="EC" id="2.7.1.24" evidence="5 6"/>
<protein>
    <recommendedName>
        <fullName evidence="5 6">Dephospho-CoA kinase</fullName>
        <ecNumber evidence="5 6">2.7.1.24</ecNumber>
    </recommendedName>
    <alternativeName>
        <fullName evidence="5">Dephosphocoenzyme A kinase</fullName>
    </alternativeName>
</protein>